<reference evidence="2" key="1">
    <citation type="submission" date="2020-10" db="EMBL/GenBank/DDBJ databases">
        <title>Plasmids encoding metallo-beta-lactamase blaIMP1 in Enterobacter xiangfangesis.</title>
        <authorList>
            <person name="Ohashi K."/>
            <person name="Kuwahara K."/>
            <person name="Kirikae T."/>
        </authorList>
    </citation>
    <scope>NUCLEOTIDE SEQUENCE</scope>
    <source>
        <strain evidence="3">NE_JUE15</strain>
        <strain evidence="4">NE_JUE26</strain>
        <strain evidence="2">NE_JUE7</strain>
        <plasmid evidence="3">pNE_JUE15</plasmid>
        <plasmid evidence="4">pNE_JUE26</plasmid>
        <plasmid evidence="2">pNE_JUE7</plasmid>
    </source>
</reference>
<geneLocation type="plasmid" evidence="2">
    <name>pNE_JUE7</name>
</geneLocation>
<name>A0A7I8HLG9_9ENTR</name>
<evidence type="ECO:0000313" key="2">
    <source>
        <dbReference type="EMBL" id="BCM22733.1"/>
    </source>
</evidence>
<organism evidence="2">
    <name type="scientific">Enterobacter hormaechei subsp. xiangfangensis</name>
    <dbReference type="NCBI Taxonomy" id="1296536"/>
    <lineage>
        <taxon>Bacteria</taxon>
        <taxon>Pseudomonadati</taxon>
        <taxon>Pseudomonadota</taxon>
        <taxon>Gammaproteobacteria</taxon>
        <taxon>Enterobacterales</taxon>
        <taxon>Enterobacteriaceae</taxon>
        <taxon>Enterobacter</taxon>
        <taxon>Enterobacter cloacae complex</taxon>
    </lineage>
</organism>
<evidence type="ECO:0000256" key="1">
    <source>
        <dbReference type="SAM" id="Phobius"/>
    </source>
</evidence>
<geneLocation type="plasmid" evidence="3">
    <name>pNE_JUE15</name>
</geneLocation>
<keyword evidence="1" id="KW-0812">Transmembrane</keyword>
<dbReference type="EMBL" id="LC589173">
    <property type="protein sequence ID" value="BCM22733.1"/>
    <property type="molecule type" value="Genomic_DNA"/>
</dbReference>
<geneLocation type="plasmid" evidence="4">
    <name>pNE_JUE26</name>
</geneLocation>
<dbReference type="EMBL" id="LC589174">
    <property type="protein sequence ID" value="BCM23131.1"/>
    <property type="molecule type" value="Genomic_DNA"/>
</dbReference>
<accession>A0A7I8HLG9</accession>
<evidence type="ECO:0000313" key="4">
    <source>
        <dbReference type="EMBL" id="BCM29709.1"/>
    </source>
</evidence>
<sequence>MSSIGELPGFEAKWWDMLWETAQALSKEEWRSCSIPGIAWCMAAVSGISLCVVVIAAEQG</sequence>
<feature type="transmembrane region" description="Helical" evidence="1">
    <location>
        <begin position="37"/>
        <end position="57"/>
    </location>
</feature>
<protein>
    <submittedName>
        <fullName evidence="2">Uncharacterized protein</fullName>
    </submittedName>
</protein>
<keyword evidence="1" id="KW-0472">Membrane</keyword>
<proteinExistence type="predicted"/>
<keyword evidence="1" id="KW-1133">Transmembrane helix</keyword>
<dbReference type="AlphaFoldDB" id="A0A7I8HLG9"/>
<keyword evidence="2" id="KW-0614">Plasmid</keyword>
<dbReference type="EMBL" id="LC590026">
    <property type="protein sequence ID" value="BCM29709.1"/>
    <property type="molecule type" value="Genomic_DNA"/>
</dbReference>
<evidence type="ECO:0000313" key="3">
    <source>
        <dbReference type="EMBL" id="BCM23131.1"/>
    </source>
</evidence>